<comment type="cofactor">
    <cofactor evidence="1">
        <name>Mg(2+)</name>
        <dbReference type="ChEBI" id="CHEBI:18420"/>
    </cofactor>
</comment>
<dbReference type="AlphaFoldDB" id="A0A1H6TZ17"/>
<keyword evidence="10" id="KW-0175">Coiled coil</keyword>
<dbReference type="Proteomes" id="UP000242999">
    <property type="component" value="Unassembled WGS sequence"/>
</dbReference>
<dbReference type="RefSeq" id="WP_093311681.1">
    <property type="nucleotide sequence ID" value="NZ_FNYH01000013.1"/>
</dbReference>
<evidence type="ECO:0000256" key="6">
    <source>
        <dbReference type="ARBA" id="ARBA00022692"/>
    </source>
</evidence>
<dbReference type="InterPro" id="IPR001633">
    <property type="entry name" value="EAL_dom"/>
</dbReference>
<dbReference type="PROSITE" id="PS50883">
    <property type="entry name" value="EAL"/>
    <property type="match status" value="1"/>
</dbReference>
<keyword evidence="8 11" id="KW-0472">Membrane</keyword>
<dbReference type="Pfam" id="PF00563">
    <property type="entry name" value="EAL"/>
    <property type="match status" value="1"/>
</dbReference>
<feature type="domain" description="PAC" evidence="13">
    <location>
        <begin position="477"/>
        <end position="529"/>
    </location>
</feature>
<dbReference type="CDD" id="cd00130">
    <property type="entry name" value="PAS"/>
    <property type="match status" value="1"/>
</dbReference>
<evidence type="ECO:0000256" key="10">
    <source>
        <dbReference type="SAM" id="Coils"/>
    </source>
</evidence>
<dbReference type="SUPFAM" id="SSF141868">
    <property type="entry name" value="EAL domain-like"/>
    <property type="match status" value="1"/>
</dbReference>
<feature type="transmembrane region" description="Helical" evidence="11">
    <location>
        <begin position="355"/>
        <end position="377"/>
    </location>
</feature>
<dbReference type="Gene3D" id="3.20.20.450">
    <property type="entry name" value="EAL domain"/>
    <property type="match status" value="1"/>
</dbReference>
<dbReference type="NCBIfam" id="TIGR00229">
    <property type="entry name" value="sensory_box"/>
    <property type="match status" value="1"/>
</dbReference>
<keyword evidence="7 11" id="KW-1133">Transmembrane helix</keyword>
<dbReference type="FunFam" id="3.30.70.270:FF:000001">
    <property type="entry name" value="Diguanylate cyclase domain protein"/>
    <property type="match status" value="1"/>
</dbReference>
<dbReference type="SUPFAM" id="SSF55785">
    <property type="entry name" value="PYP-like sensor domain (PAS domain)"/>
    <property type="match status" value="1"/>
</dbReference>
<keyword evidence="6 11" id="KW-0812">Transmembrane</keyword>
<evidence type="ECO:0000256" key="8">
    <source>
        <dbReference type="ARBA" id="ARBA00023136"/>
    </source>
</evidence>
<dbReference type="Pfam" id="PF08269">
    <property type="entry name" value="dCache_2"/>
    <property type="match status" value="1"/>
</dbReference>
<evidence type="ECO:0000256" key="1">
    <source>
        <dbReference type="ARBA" id="ARBA00001946"/>
    </source>
</evidence>
<organism evidence="16 17">
    <name type="scientific">Allopseudospirillum japonicum</name>
    <dbReference type="NCBI Taxonomy" id="64971"/>
    <lineage>
        <taxon>Bacteria</taxon>
        <taxon>Pseudomonadati</taxon>
        <taxon>Pseudomonadota</taxon>
        <taxon>Gammaproteobacteria</taxon>
        <taxon>Oceanospirillales</taxon>
        <taxon>Oceanospirillaceae</taxon>
        <taxon>Allopseudospirillum</taxon>
    </lineage>
</organism>
<evidence type="ECO:0000259" key="13">
    <source>
        <dbReference type="PROSITE" id="PS50113"/>
    </source>
</evidence>
<dbReference type="InterPro" id="IPR035919">
    <property type="entry name" value="EAL_sf"/>
</dbReference>
<evidence type="ECO:0000313" key="16">
    <source>
        <dbReference type="EMBL" id="SEI85368.1"/>
    </source>
</evidence>
<dbReference type="SMART" id="SM00086">
    <property type="entry name" value="PAC"/>
    <property type="match status" value="1"/>
</dbReference>
<dbReference type="GO" id="GO:0071111">
    <property type="term" value="F:cyclic-guanylate-specific phosphodiesterase activity"/>
    <property type="evidence" value="ECO:0007669"/>
    <property type="project" value="UniProtKB-EC"/>
</dbReference>
<dbReference type="PROSITE" id="PS50887">
    <property type="entry name" value="GGDEF"/>
    <property type="match status" value="1"/>
</dbReference>
<dbReference type="Pfam" id="PF00990">
    <property type="entry name" value="GGDEF"/>
    <property type="match status" value="1"/>
</dbReference>
<dbReference type="GO" id="GO:0005886">
    <property type="term" value="C:plasma membrane"/>
    <property type="evidence" value="ECO:0007669"/>
    <property type="project" value="UniProtKB-SubCell"/>
</dbReference>
<evidence type="ECO:0000259" key="14">
    <source>
        <dbReference type="PROSITE" id="PS50883"/>
    </source>
</evidence>
<evidence type="ECO:0000313" key="17">
    <source>
        <dbReference type="Proteomes" id="UP000242999"/>
    </source>
</evidence>
<dbReference type="SMART" id="SM00052">
    <property type="entry name" value="EAL"/>
    <property type="match status" value="1"/>
</dbReference>
<evidence type="ECO:0000259" key="15">
    <source>
        <dbReference type="PROSITE" id="PS50887"/>
    </source>
</evidence>
<evidence type="ECO:0000256" key="2">
    <source>
        <dbReference type="ARBA" id="ARBA00004651"/>
    </source>
</evidence>
<dbReference type="CDD" id="cd01948">
    <property type="entry name" value="EAL"/>
    <property type="match status" value="1"/>
</dbReference>
<protein>
    <recommendedName>
        <fullName evidence="3">cyclic-guanylate-specific phosphodiesterase</fullName>
        <ecNumber evidence="3">3.1.4.52</ecNumber>
    </recommendedName>
</protein>
<comment type="catalytic activity">
    <reaction evidence="9">
        <text>3',3'-c-di-GMP + H2O = 5'-phosphoguanylyl(3'-&gt;5')guanosine + H(+)</text>
        <dbReference type="Rhea" id="RHEA:24902"/>
        <dbReference type="ChEBI" id="CHEBI:15377"/>
        <dbReference type="ChEBI" id="CHEBI:15378"/>
        <dbReference type="ChEBI" id="CHEBI:58754"/>
        <dbReference type="ChEBI" id="CHEBI:58805"/>
        <dbReference type="EC" id="3.1.4.52"/>
    </reaction>
    <physiologicalReaction direction="left-to-right" evidence="9">
        <dbReference type="Rhea" id="RHEA:24903"/>
    </physiologicalReaction>
</comment>
<dbReference type="FunFam" id="3.20.20.450:FF:000001">
    <property type="entry name" value="Cyclic di-GMP phosphodiesterase yahA"/>
    <property type="match status" value="1"/>
</dbReference>
<dbReference type="InterPro" id="IPR000014">
    <property type="entry name" value="PAS"/>
</dbReference>
<dbReference type="Pfam" id="PF13426">
    <property type="entry name" value="PAS_9"/>
    <property type="match status" value="1"/>
</dbReference>
<evidence type="ECO:0000256" key="5">
    <source>
        <dbReference type="ARBA" id="ARBA00022636"/>
    </source>
</evidence>
<dbReference type="SMART" id="SM00091">
    <property type="entry name" value="PAS"/>
    <property type="match status" value="1"/>
</dbReference>
<feature type="transmembrane region" description="Helical" evidence="11">
    <location>
        <begin position="20"/>
        <end position="38"/>
    </location>
</feature>
<dbReference type="Gene3D" id="3.30.70.270">
    <property type="match status" value="1"/>
</dbReference>
<evidence type="ECO:0000259" key="12">
    <source>
        <dbReference type="PROSITE" id="PS50112"/>
    </source>
</evidence>
<sequence>MFIRRWQINAKTLPRIQTLGMTGVVLLLTLSMGLYFSFEMRAQIQERLSHLRDEIIDQQKKMLTDEMSSIQGYLKFIRLQAEQVLKNAAKAEVEQAIAIARALYQKQKGQMPDPQLAELIINTLRDIRFFEGRGYIFIDDMQGQCILLPTAPHLEGTSFIENQDDTGHYIMRGLIDAVKNPQGAGFSRYRWYAPRDPENMADKISYVQYFAPFDWIIGAGDYLYRVEDDLKKSAIERLNSIRFGNFGYISVLSGDGYLISNPTRTAQVGKHYSTFESYAHAQLFQQLMNLGKNGGGFLEYDWYLPDGSGPYPKLSLVAYVQEWDWILVAGIYLSELNQLVELQEAEINQAQQKDFITLLIALGVATIISLLAALWFASWLRQLFARYQADLDQQNKTLIANARELELAAQVFANASEGIMVTDEQNRIVTVNQAFTYITGYSLQDVKGRNPSMLSSGRHPIEFYTHLWRTLQRKGQWQGELWNRRKDGSLYPEWLSIVISRDKEGKIAHYVATFNDISERKDVEERLRYMAEYDSLTDLPNRRLLHARATQAMQREHTPDTLIALLFIDLDRFKNINDSLGHAIGDEVLKKVAKRLVAHVPVGDTVSRIGGDEFVILTTGISNTNDIALLAEMLIKAVARPIHCGEHELVITPSIGIALYPEDGEDFDTLSRNADAALYHAKESGKNTFQFFTAELNQRVSERLSLENALRIALNQGEFELYYQPQYRLATQKLVGCEALIRWNSPEHGLVSPLRFIPLAEETGLILPIGEWVLAQACRQGEQWRQAGAHDFSMAVNLSALQFRHDLIGCVERVLQETGFPAGNLVLEVTESVLMEHAEHAAQTLGYLKRLGVQVALDDFGTGYSSLAYLKRFPLDKLKIDKTFVAGLPEDKDDAAITSSVIDIAKNLRLHTVAEGIETQAHLDFLTQAGCEDVQGYLLSRPLPAAAFVQHMQHPPAWPVQVEKT</sequence>
<keyword evidence="17" id="KW-1185">Reference proteome</keyword>
<dbReference type="SMART" id="SM01049">
    <property type="entry name" value="Cache_2"/>
    <property type="match status" value="2"/>
</dbReference>
<evidence type="ECO:0000256" key="4">
    <source>
        <dbReference type="ARBA" id="ARBA00022475"/>
    </source>
</evidence>
<evidence type="ECO:0000256" key="3">
    <source>
        <dbReference type="ARBA" id="ARBA00012282"/>
    </source>
</evidence>
<dbReference type="InterPro" id="IPR035965">
    <property type="entry name" value="PAS-like_dom_sf"/>
</dbReference>
<evidence type="ECO:0000256" key="11">
    <source>
        <dbReference type="SAM" id="Phobius"/>
    </source>
</evidence>
<accession>A0A1H6TZ17</accession>
<dbReference type="PROSITE" id="PS50113">
    <property type="entry name" value="PAC"/>
    <property type="match status" value="1"/>
</dbReference>
<keyword evidence="4" id="KW-1003">Cell membrane</keyword>
<feature type="coiled-coil region" evidence="10">
    <location>
        <begin position="41"/>
        <end position="94"/>
    </location>
</feature>
<dbReference type="PROSITE" id="PS50112">
    <property type="entry name" value="PAS"/>
    <property type="match status" value="1"/>
</dbReference>
<dbReference type="GO" id="GO:0071732">
    <property type="term" value="P:cellular response to nitric oxide"/>
    <property type="evidence" value="ECO:0007669"/>
    <property type="project" value="UniProtKB-ARBA"/>
</dbReference>
<dbReference type="EC" id="3.1.4.52" evidence="3"/>
<dbReference type="InterPro" id="IPR043128">
    <property type="entry name" value="Rev_trsase/Diguanyl_cyclase"/>
</dbReference>
<dbReference type="PANTHER" id="PTHR44757">
    <property type="entry name" value="DIGUANYLATE CYCLASE DGCP"/>
    <property type="match status" value="1"/>
</dbReference>
<dbReference type="CDD" id="cd01949">
    <property type="entry name" value="GGDEF"/>
    <property type="match status" value="1"/>
</dbReference>
<keyword evidence="5" id="KW-0973">c-di-GMP</keyword>
<gene>
    <name evidence="16" type="ORF">SAMN05421831_11322</name>
</gene>
<dbReference type="SUPFAM" id="SSF55073">
    <property type="entry name" value="Nucleotide cyclase"/>
    <property type="match status" value="1"/>
</dbReference>
<feature type="domain" description="GGDEF" evidence="15">
    <location>
        <begin position="561"/>
        <end position="694"/>
    </location>
</feature>
<evidence type="ECO:0000256" key="7">
    <source>
        <dbReference type="ARBA" id="ARBA00022989"/>
    </source>
</evidence>
<dbReference type="SMART" id="SM00267">
    <property type="entry name" value="GGDEF"/>
    <property type="match status" value="1"/>
</dbReference>
<evidence type="ECO:0000256" key="9">
    <source>
        <dbReference type="ARBA" id="ARBA00051114"/>
    </source>
</evidence>
<dbReference type="NCBIfam" id="TIGR00254">
    <property type="entry name" value="GGDEF"/>
    <property type="match status" value="1"/>
</dbReference>
<dbReference type="PANTHER" id="PTHR44757:SF2">
    <property type="entry name" value="BIOFILM ARCHITECTURE MAINTENANCE PROTEIN MBAA"/>
    <property type="match status" value="1"/>
</dbReference>
<dbReference type="OrthoDB" id="8416215at2"/>
<dbReference type="STRING" id="64971.SAMN05421831_11322"/>
<feature type="domain" description="PAS" evidence="12">
    <location>
        <begin position="404"/>
        <end position="450"/>
    </location>
</feature>
<reference evidence="17" key="1">
    <citation type="submission" date="2016-10" db="EMBL/GenBank/DDBJ databases">
        <authorList>
            <person name="Varghese N."/>
            <person name="Submissions S."/>
        </authorList>
    </citation>
    <scope>NUCLEOTIDE SEQUENCE [LARGE SCALE GENOMIC DNA]</scope>
    <source>
        <strain evidence="17">DSM 7165</strain>
    </source>
</reference>
<comment type="subcellular location">
    <subcellularLocation>
        <location evidence="2">Cell membrane</location>
        <topology evidence="2">Multi-pass membrane protein</topology>
    </subcellularLocation>
</comment>
<name>A0A1H6TZ17_9GAMM</name>
<dbReference type="InterPro" id="IPR000160">
    <property type="entry name" value="GGDEF_dom"/>
</dbReference>
<dbReference type="InterPro" id="IPR033480">
    <property type="entry name" value="sCache_2"/>
</dbReference>
<proteinExistence type="predicted"/>
<dbReference type="EMBL" id="FNYH01000013">
    <property type="protein sequence ID" value="SEI85368.1"/>
    <property type="molecule type" value="Genomic_DNA"/>
</dbReference>
<dbReference type="InterPro" id="IPR000700">
    <property type="entry name" value="PAS-assoc_C"/>
</dbReference>
<feature type="domain" description="EAL" evidence="14">
    <location>
        <begin position="703"/>
        <end position="956"/>
    </location>
</feature>
<dbReference type="InterPro" id="IPR052155">
    <property type="entry name" value="Biofilm_reg_signaling"/>
</dbReference>
<dbReference type="InterPro" id="IPR004010">
    <property type="entry name" value="Double_Cache_2"/>
</dbReference>
<dbReference type="InterPro" id="IPR029787">
    <property type="entry name" value="Nucleotide_cyclase"/>
</dbReference>
<dbReference type="InterPro" id="IPR001610">
    <property type="entry name" value="PAC"/>
</dbReference>
<dbReference type="Gene3D" id="3.30.450.20">
    <property type="entry name" value="PAS domain"/>
    <property type="match status" value="3"/>
</dbReference>